<feature type="transmembrane region" description="Helical" evidence="1">
    <location>
        <begin position="122"/>
        <end position="146"/>
    </location>
</feature>
<evidence type="ECO:0000313" key="2">
    <source>
        <dbReference type="EMBL" id="MBB4909926.1"/>
    </source>
</evidence>
<feature type="transmembrane region" description="Helical" evidence="1">
    <location>
        <begin position="95"/>
        <end position="115"/>
    </location>
</feature>
<name>A0A7W7QB53_9PSEU</name>
<dbReference type="EMBL" id="JACHJQ010000006">
    <property type="protein sequence ID" value="MBB4909926.1"/>
    <property type="molecule type" value="Genomic_DNA"/>
</dbReference>
<proteinExistence type="predicted"/>
<feature type="transmembrane region" description="Helical" evidence="1">
    <location>
        <begin position="152"/>
        <end position="171"/>
    </location>
</feature>
<gene>
    <name evidence="2" type="ORF">FHR82_006184</name>
</gene>
<sequence length="174" mass="17443">MPLFVSAFSYGIVGSVYWTFAVDMIAGDTVGDAVGPLFWTLIGIAGLGGLLTDRALTLLGLRRTHTLLFGALAAAVAVLALAPGALPAIGVSALLYGPAFMAVAAVLTVWSYRVFPERPAAGFSAVVFCLGLGTIAGPATLGAFAAGHGLPAAFLLTAGLTAATIAARPATVRP</sequence>
<protein>
    <submittedName>
        <fullName evidence="2">Putative MFS family arabinose efflux permease</fullName>
    </submittedName>
</protein>
<dbReference type="Pfam" id="PF06779">
    <property type="entry name" value="MFS_4"/>
    <property type="match status" value="1"/>
</dbReference>
<dbReference type="Proteomes" id="UP000520767">
    <property type="component" value="Unassembled WGS sequence"/>
</dbReference>
<keyword evidence="1" id="KW-0812">Transmembrane</keyword>
<feature type="transmembrane region" description="Helical" evidence="1">
    <location>
        <begin position="37"/>
        <end position="56"/>
    </location>
</feature>
<dbReference type="AlphaFoldDB" id="A0A7W7QB53"/>
<reference evidence="2 3" key="1">
    <citation type="submission" date="2020-08" db="EMBL/GenBank/DDBJ databases">
        <title>Genomic Encyclopedia of Type Strains, Phase III (KMG-III): the genomes of soil and plant-associated and newly described type strains.</title>
        <authorList>
            <person name="Whitman W."/>
        </authorList>
    </citation>
    <scope>NUCLEOTIDE SEQUENCE [LARGE SCALE GENOMIC DNA]</scope>
    <source>
        <strain evidence="2 3">CECT 8960</strain>
    </source>
</reference>
<dbReference type="InterPro" id="IPR036259">
    <property type="entry name" value="MFS_trans_sf"/>
</dbReference>
<keyword evidence="1" id="KW-1133">Transmembrane helix</keyword>
<keyword evidence="1" id="KW-0472">Membrane</keyword>
<keyword evidence="3" id="KW-1185">Reference proteome</keyword>
<feature type="transmembrane region" description="Helical" evidence="1">
    <location>
        <begin position="68"/>
        <end position="89"/>
    </location>
</feature>
<dbReference type="InterPro" id="IPR010645">
    <property type="entry name" value="MFS_4"/>
</dbReference>
<comment type="caution">
    <text evidence="2">The sequence shown here is derived from an EMBL/GenBank/DDBJ whole genome shotgun (WGS) entry which is preliminary data.</text>
</comment>
<evidence type="ECO:0000313" key="3">
    <source>
        <dbReference type="Proteomes" id="UP000520767"/>
    </source>
</evidence>
<organism evidence="2 3">
    <name type="scientific">Actinophytocola algeriensis</name>
    <dbReference type="NCBI Taxonomy" id="1768010"/>
    <lineage>
        <taxon>Bacteria</taxon>
        <taxon>Bacillati</taxon>
        <taxon>Actinomycetota</taxon>
        <taxon>Actinomycetes</taxon>
        <taxon>Pseudonocardiales</taxon>
        <taxon>Pseudonocardiaceae</taxon>
    </lineage>
</organism>
<evidence type="ECO:0000256" key="1">
    <source>
        <dbReference type="SAM" id="Phobius"/>
    </source>
</evidence>
<dbReference type="SUPFAM" id="SSF103473">
    <property type="entry name" value="MFS general substrate transporter"/>
    <property type="match status" value="1"/>
</dbReference>
<accession>A0A7W7QB53</accession>